<dbReference type="EMBL" id="CAJPDQ010000001">
    <property type="protein sequence ID" value="CAF9902852.1"/>
    <property type="molecule type" value="Genomic_DNA"/>
</dbReference>
<evidence type="ECO:0000313" key="3">
    <source>
        <dbReference type="EMBL" id="CAF9902852.1"/>
    </source>
</evidence>
<gene>
    <name evidence="3" type="ORF">GOMPHAMPRED_000010</name>
</gene>
<protein>
    <submittedName>
        <fullName evidence="3">Uncharacterized protein</fullName>
    </submittedName>
</protein>
<comment type="caution">
    <text evidence="3">The sequence shown here is derived from an EMBL/GenBank/DDBJ whole genome shotgun (WGS) entry which is preliminary data.</text>
</comment>
<feature type="compositionally biased region" description="Basic and acidic residues" evidence="1">
    <location>
        <begin position="81"/>
        <end position="142"/>
    </location>
</feature>
<sequence>MFAQKTAVLLAVLATVAPVLGYNPYVEENGLYAREDFDDLYIREVDDFDFEMQKREVIDNYLSARDDLESLLYARSKLQDERAAVKDQHQTHKAKSTEQKLHHKEKAEEKALKKTEKSAKKEKGAIKKDEHKDKAAQRKLGKDFNGNSGKTAQGGKASGGGKTVAKKEKRSFFDDIQIEW</sequence>
<evidence type="ECO:0000313" key="4">
    <source>
        <dbReference type="Proteomes" id="UP000664169"/>
    </source>
</evidence>
<reference evidence="3" key="1">
    <citation type="submission" date="2021-03" db="EMBL/GenBank/DDBJ databases">
        <authorList>
            <person name="Tagirdzhanova G."/>
        </authorList>
    </citation>
    <scope>NUCLEOTIDE SEQUENCE</scope>
</reference>
<evidence type="ECO:0000256" key="2">
    <source>
        <dbReference type="SAM" id="SignalP"/>
    </source>
</evidence>
<dbReference type="Proteomes" id="UP000664169">
    <property type="component" value="Unassembled WGS sequence"/>
</dbReference>
<keyword evidence="2" id="KW-0732">Signal</keyword>
<name>A0A8H3EF62_9LECA</name>
<proteinExistence type="predicted"/>
<evidence type="ECO:0000256" key="1">
    <source>
        <dbReference type="SAM" id="MobiDB-lite"/>
    </source>
</evidence>
<organism evidence="3 4">
    <name type="scientific">Gomphillus americanus</name>
    <dbReference type="NCBI Taxonomy" id="1940652"/>
    <lineage>
        <taxon>Eukaryota</taxon>
        <taxon>Fungi</taxon>
        <taxon>Dikarya</taxon>
        <taxon>Ascomycota</taxon>
        <taxon>Pezizomycotina</taxon>
        <taxon>Lecanoromycetes</taxon>
        <taxon>OSLEUM clade</taxon>
        <taxon>Ostropomycetidae</taxon>
        <taxon>Ostropales</taxon>
        <taxon>Graphidaceae</taxon>
        <taxon>Gomphilloideae</taxon>
        <taxon>Gomphillus</taxon>
    </lineage>
</organism>
<feature type="region of interest" description="Disordered" evidence="1">
    <location>
        <begin position="81"/>
        <end position="168"/>
    </location>
</feature>
<dbReference type="AlphaFoldDB" id="A0A8H3EF62"/>
<feature type="chain" id="PRO_5034757134" evidence="2">
    <location>
        <begin position="22"/>
        <end position="180"/>
    </location>
</feature>
<keyword evidence="4" id="KW-1185">Reference proteome</keyword>
<accession>A0A8H3EF62</accession>
<feature type="signal peptide" evidence="2">
    <location>
        <begin position="1"/>
        <end position="21"/>
    </location>
</feature>